<keyword evidence="5" id="KW-1185">Reference proteome</keyword>
<dbReference type="GO" id="GO:0017001">
    <property type="term" value="P:antibiotic catabolic process"/>
    <property type="evidence" value="ECO:0007669"/>
    <property type="project" value="UniProtKB-ARBA"/>
</dbReference>
<dbReference type="Pfam" id="PF00753">
    <property type="entry name" value="Lactamase_B"/>
    <property type="match status" value="1"/>
</dbReference>
<evidence type="ECO:0000256" key="2">
    <source>
        <dbReference type="SAM" id="SignalP"/>
    </source>
</evidence>
<dbReference type="OrthoDB" id="9769598at2"/>
<dbReference type="InterPro" id="IPR001279">
    <property type="entry name" value="Metallo-B-lactamas"/>
</dbReference>
<dbReference type="SMART" id="SM00849">
    <property type="entry name" value="Lactamase_B"/>
    <property type="match status" value="1"/>
</dbReference>
<evidence type="ECO:0000256" key="1">
    <source>
        <dbReference type="ARBA" id="ARBA00005250"/>
    </source>
</evidence>
<dbReference type="PANTHER" id="PTHR42951">
    <property type="entry name" value="METALLO-BETA-LACTAMASE DOMAIN-CONTAINING"/>
    <property type="match status" value="1"/>
</dbReference>
<dbReference type="EMBL" id="MASR01000001">
    <property type="protein sequence ID" value="OFE13164.1"/>
    <property type="molecule type" value="Genomic_DNA"/>
</dbReference>
<organism evidence="4 5">
    <name type="scientific">Pseudohongiella acticola</name>
    <dbReference type="NCBI Taxonomy" id="1524254"/>
    <lineage>
        <taxon>Bacteria</taxon>
        <taxon>Pseudomonadati</taxon>
        <taxon>Pseudomonadota</taxon>
        <taxon>Gammaproteobacteria</taxon>
        <taxon>Pseudomonadales</taxon>
        <taxon>Pseudohongiellaceae</taxon>
        <taxon>Pseudohongiella</taxon>
    </lineage>
</organism>
<feature type="signal peptide" evidence="2">
    <location>
        <begin position="1"/>
        <end position="30"/>
    </location>
</feature>
<feature type="domain" description="Metallo-beta-lactamase" evidence="3">
    <location>
        <begin position="57"/>
        <end position="242"/>
    </location>
</feature>
<sequence>MKLDHKSRLYGMISMTFMAAALLVSSGASAQGNFDGVELSIEPVAGNVHMVQRPGGGGNIGVQIGPDGVLLVDSLFEPLADKLVAAVRQVSEEDIRFLINTHIHIDHVGGNRSLAERGVLIFAHDNTRVRFFEEMSRFPRAGGTFVPQQPEAARPLITFNDTMSFHLNGEEVRAFLAPPAHTDGDVFVYFSESDVLHLGDVYRTTSYPIIDVYNGGTLQGTIAALDLAIEIAGPDTKIIPGHGLDVVKRDALVAFRDMIVDIQGKVLAMIRDGKKLEEVMAAQPTSAYDAQWTNDPGWGPDDFLPVVYYQLGGSGRLLDR</sequence>
<evidence type="ECO:0000313" key="5">
    <source>
        <dbReference type="Proteomes" id="UP000175669"/>
    </source>
</evidence>
<evidence type="ECO:0000259" key="3">
    <source>
        <dbReference type="SMART" id="SM00849"/>
    </source>
</evidence>
<accession>A0A1E8CL80</accession>
<dbReference type="InterPro" id="IPR050855">
    <property type="entry name" value="NDM-1-like"/>
</dbReference>
<dbReference type="SUPFAM" id="SSF56281">
    <property type="entry name" value="Metallo-hydrolase/oxidoreductase"/>
    <property type="match status" value="1"/>
</dbReference>
<gene>
    <name evidence="4" type="ORF">PHACT_08430</name>
</gene>
<dbReference type="Proteomes" id="UP000175669">
    <property type="component" value="Unassembled WGS sequence"/>
</dbReference>
<dbReference type="STRING" id="1524254.PHACT_08430"/>
<comment type="similarity">
    <text evidence="1">Belongs to the metallo-beta-lactamase superfamily. Class-B beta-lactamase family.</text>
</comment>
<dbReference type="PANTHER" id="PTHR42951:SF4">
    <property type="entry name" value="ACYL-COENZYME A THIOESTERASE MBLAC2"/>
    <property type="match status" value="1"/>
</dbReference>
<dbReference type="CDD" id="cd16282">
    <property type="entry name" value="metallo-hydrolase-like_MBL-fold"/>
    <property type="match status" value="1"/>
</dbReference>
<comment type="caution">
    <text evidence="4">The sequence shown here is derived from an EMBL/GenBank/DDBJ whole genome shotgun (WGS) entry which is preliminary data.</text>
</comment>
<evidence type="ECO:0000313" key="4">
    <source>
        <dbReference type="EMBL" id="OFE13164.1"/>
    </source>
</evidence>
<dbReference type="Gene3D" id="3.60.15.10">
    <property type="entry name" value="Ribonuclease Z/Hydroxyacylglutathione hydrolase-like"/>
    <property type="match status" value="1"/>
</dbReference>
<reference evidence="5" key="1">
    <citation type="submission" date="2016-07" db="EMBL/GenBank/DDBJ databases">
        <authorList>
            <person name="Florea S."/>
            <person name="Webb J.S."/>
            <person name="Jaromczyk J."/>
            <person name="Schardl C.L."/>
        </authorList>
    </citation>
    <scope>NUCLEOTIDE SEQUENCE [LARGE SCALE GENOMIC DNA]</scope>
    <source>
        <strain evidence="5">KCTC 42131</strain>
    </source>
</reference>
<dbReference type="AlphaFoldDB" id="A0A1E8CL80"/>
<keyword evidence="2" id="KW-0732">Signal</keyword>
<name>A0A1E8CL80_9GAMM</name>
<feature type="chain" id="PRO_5009212255" description="Metallo-beta-lactamase domain-containing protein" evidence="2">
    <location>
        <begin position="31"/>
        <end position="320"/>
    </location>
</feature>
<proteinExistence type="inferred from homology"/>
<dbReference type="InterPro" id="IPR036866">
    <property type="entry name" value="RibonucZ/Hydroxyglut_hydro"/>
</dbReference>
<protein>
    <recommendedName>
        <fullName evidence="3">Metallo-beta-lactamase domain-containing protein</fullName>
    </recommendedName>
</protein>